<evidence type="ECO:0000259" key="1">
    <source>
        <dbReference type="Pfam" id="PF05193"/>
    </source>
</evidence>
<reference evidence="2" key="1">
    <citation type="journal article" date="2014" name="Int. J. Syst. Evol. Microbiol.">
        <title>Complete genome of a new Firmicutes species belonging to the dominant human colonic microbiota ('Ruminococcus bicirculans') reveals two chromosomes and a selective capacity to utilize plant glucans.</title>
        <authorList>
            <consortium name="NISC Comparative Sequencing Program"/>
            <person name="Wegmann U."/>
            <person name="Louis P."/>
            <person name="Goesmann A."/>
            <person name="Henrissat B."/>
            <person name="Duncan S.H."/>
            <person name="Flint H.J."/>
        </authorList>
    </citation>
    <scope>NUCLEOTIDE SEQUENCE</scope>
    <source>
        <strain evidence="2">NBRC 103408</strain>
    </source>
</reference>
<comment type="caution">
    <text evidence="2">The sequence shown here is derived from an EMBL/GenBank/DDBJ whole genome shotgun (WGS) entry which is preliminary data.</text>
</comment>
<dbReference type="SUPFAM" id="SSF63411">
    <property type="entry name" value="LuxS/MPP-like metallohydrolase"/>
    <property type="match status" value="2"/>
</dbReference>
<reference evidence="2" key="2">
    <citation type="submission" date="2023-01" db="EMBL/GenBank/DDBJ databases">
        <title>Draft genome sequence of Sneathiella chinensis strain NBRC 103408.</title>
        <authorList>
            <person name="Sun Q."/>
            <person name="Mori K."/>
        </authorList>
    </citation>
    <scope>NUCLEOTIDE SEQUENCE</scope>
    <source>
        <strain evidence="2">NBRC 103408</strain>
    </source>
</reference>
<feature type="domain" description="Peptidase M16 C-terminal" evidence="1">
    <location>
        <begin position="200"/>
        <end position="375"/>
    </location>
</feature>
<sequence>MIMKKLFGTLLPAFQGVVCLLIVLSAPQVQAKASQIEEVVSPGGIRAWLVQERSIPIISMEVAWRGGASVEPAEKAGLATLVASTMDEGAGELDSRAFQKALSELAISLSFQAGKDSFQGSLKTLSKNRDEAFRLFGMAVTQPRFDEEPVNRIRNQILVSLNRALSSPNTLASRAWFQEAFPDHAYGIPSKGTLETVPGLSRDDLAGYAKRMIARDNMVIAVVGDIGSEELGRYLDDMFGTLPAKADYTAPKAVEPRSEAVVRIIEQDIPQSVIMFGGQGVKRDDPDYYAAYVLNYILGGGGFESRLTEEIREKRGLVYSVYSYLYPFEAAGVHIGGMGTRNDAAVQALGLLKAELAKIRKDGVSDAELAAAKTYLNGSFPLRLSSNSRIADILLSMQLSHLPPAYLGERDALINAVTPADIRRVAKRLMDPDKLIVVVVGKPAGLSETMPEGEKQ</sequence>
<dbReference type="InterPro" id="IPR050361">
    <property type="entry name" value="MPP/UQCRC_Complex"/>
</dbReference>
<organism evidence="2 3">
    <name type="scientific">Sneathiella chinensis</name>
    <dbReference type="NCBI Taxonomy" id="349750"/>
    <lineage>
        <taxon>Bacteria</taxon>
        <taxon>Pseudomonadati</taxon>
        <taxon>Pseudomonadota</taxon>
        <taxon>Alphaproteobacteria</taxon>
        <taxon>Sneathiellales</taxon>
        <taxon>Sneathiellaceae</taxon>
        <taxon>Sneathiella</taxon>
    </lineage>
</organism>
<dbReference type="EMBL" id="BSNF01000001">
    <property type="protein sequence ID" value="GLQ05643.1"/>
    <property type="molecule type" value="Genomic_DNA"/>
</dbReference>
<protein>
    <submittedName>
        <fullName evidence="2">Peptidase M16</fullName>
    </submittedName>
</protein>
<dbReference type="InterPro" id="IPR007863">
    <property type="entry name" value="Peptidase_M16_C"/>
</dbReference>
<dbReference type="InterPro" id="IPR011249">
    <property type="entry name" value="Metalloenz_LuxS/M16"/>
</dbReference>
<keyword evidence="3" id="KW-1185">Reference proteome</keyword>
<dbReference type="Pfam" id="PF05193">
    <property type="entry name" value="Peptidase_M16_C"/>
    <property type="match status" value="1"/>
</dbReference>
<dbReference type="Proteomes" id="UP001161409">
    <property type="component" value="Unassembled WGS sequence"/>
</dbReference>
<proteinExistence type="predicted"/>
<evidence type="ECO:0000313" key="2">
    <source>
        <dbReference type="EMBL" id="GLQ05643.1"/>
    </source>
</evidence>
<dbReference type="PANTHER" id="PTHR11851:SF224">
    <property type="entry name" value="PROCESSING PROTEASE"/>
    <property type="match status" value="1"/>
</dbReference>
<dbReference type="PANTHER" id="PTHR11851">
    <property type="entry name" value="METALLOPROTEASE"/>
    <property type="match status" value="1"/>
</dbReference>
<dbReference type="Gene3D" id="3.30.830.10">
    <property type="entry name" value="Metalloenzyme, LuxS/M16 peptidase-like"/>
    <property type="match status" value="2"/>
</dbReference>
<evidence type="ECO:0000313" key="3">
    <source>
        <dbReference type="Proteomes" id="UP001161409"/>
    </source>
</evidence>
<name>A0ABQ5U326_9PROT</name>
<gene>
    <name evidence="2" type="ORF">GCM10007924_08640</name>
</gene>
<accession>A0ABQ5U326</accession>